<dbReference type="Gene3D" id="3.30.450.180">
    <property type="match status" value="1"/>
</dbReference>
<protein>
    <submittedName>
        <fullName evidence="2">Helix-turn-helix protein</fullName>
    </submittedName>
</protein>
<dbReference type="Pfam" id="PF13560">
    <property type="entry name" value="HTH_31"/>
    <property type="match status" value="1"/>
</dbReference>
<dbReference type="InterPro" id="IPR041413">
    <property type="entry name" value="MLTR_LBD"/>
</dbReference>
<dbReference type="OrthoDB" id="3212310at2"/>
<organism evidence="2 3">
    <name type="scientific">Kribbella steppae</name>
    <dbReference type="NCBI Taxonomy" id="2512223"/>
    <lineage>
        <taxon>Bacteria</taxon>
        <taxon>Bacillati</taxon>
        <taxon>Actinomycetota</taxon>
        <taxon>Actinomycetes</taxon>
        <taxon>Propionibacteriales</taxon>
        <taxon>Kribbellaceae</taxon>
        <taxon>Kribbella</taxon>
    </lineage>
</organism>
<dbReference type="Pfam" id="PF17765">
    <property type="entry name" value="MLTR_LBD"/>
    <property type="match status" value="1"/>
</dbReference>
<evidence type="ECO:0000313" key="2">
    <source>
        <dbReference type="EMBL" id="TCO32455.1"/>
    </source>
</evidence>
<name>A0A4R2HR49_9ACTN</name>
<dbReference type="PROSITE" id="PS50943">
    <property type="entry name" value="HTH_CROC1"/>
    <property type="match status" value="1"/>
</dbReference>
<gene>
    <name evidence="2" type="ORF">EV652_10461</name>
</gene>
<accession>A0A4R2HR49</accession>
<evidence type="ECO:0000313" key="3">
    <source>
        <dbReference type="Proteomes" id="UP000294508"/>
    </source>
</evidence>
<dbReference type="SMART" id="SM00530">
    <property type="entry name" value="HTH_XRE"/>
    <property type="match status" value="1"/>
</dbReference>
<dbReference type="InterPro" id="IPR010982">
    <property type="entry name" value="Lambda_DNA-bd_dom_sf"/>
</dbReference>
<dbReference type="AlphaFoldDB" id="A0A4R2HR49"/>
<dbReference type="EMBL" id="SLWN01000004">
    <property type="protein sequence ID" value="TCO32455.1"/>
    <property type="molecule type" value="Genomic_DNA"/>
</dbReference>
<comment type="caution">
    <text evidence="2">The sequence shown here is derived from an EMBL/GenBank/DDBJ whole genome shotgun (WGS) entry which is preliminary data.</text>
</comment>
<dbReference type="GO" id="GO:0003677">
    <property type="term" value="F:DNA binding"/>
    <property type="evidence" value="ECO:0007669"/>
    <property type="project" value="InterPro"/>
</dbReference>
<feature type="domain" description="HTH cro/C1-type" evidence="1">
    <location>
        <begin position="35"/>
        <end position="82"/>
    </location>
</feature>
<reference evidence="2 3" key="1">
    <citation type="journal article" date="2015" name="Stand. Genomic Sci.">
        <title>Genomic Encyclopedia of Bacterial and Archaeal Type Strains, Phase III: the genomes of soil and plant-associated and newly described type strains.</title>
        <authorList>
            <person name="Whitman W.B."/>
            <person name="Woyke T."/>
            <person name="Klenk H.P."/>
            <person name="Zhou Y."/>
            <person name="Lilburn T.G."/>
            <person name="Beck B.J."/>
            <person name="De Vos P."/>
            <person name="Vandamme P."/>
            <person name="Eisen J.A."/>
            <person name="Garrity G."/>
            <person name="Hugenholtz P."/>
            <person name="Kyrpides N.C."/>
        </authorList>
    </citation>
    <scope>NUCLEOTIDE SEQUENCE [LARGE SCALE GENOMIC DNA]</scope>
    <source>
        <strain evidence="2 3">VKM Ac-2572</strain>
    </source>
</reference>
<dbReference type="CDD" id="cd00093">
    <property type="entry name" value="HTH_XRE"/>
    <property type="match status" value="1"/>
</dbReference>
<dbReference type="SUPFAM" id="SSF47413">
    <property type="entry name" value="lambda repressor-like DNA-binding domains"/>
    <property type="match status" value="1"/>
</dbReference>
<dbReference type="InterPro" id="IPR001387">
    <property type="entry name" value="Cro/C1-type_HTH"/>
</dbReference>
<dbReference type="PANTHER" id="PTHR35010">
    <property type="entry name" value="BLL4672 PROTEIN-RELATED"/>
    <property type="match status" value="1"/>
</dbReference>
<proteinExistence type="predicted"/>
<dbReference type="PANTHER" id="PTHR35010:SF2">
    <property type="entry name" value="BLL4672 PROTEIN"/>
    <property type="match status" value="1"/>
</dbReference>
<sequence>MDSRTEVREFLRSRRAKVTPDQAGLPVSGHRRVPGLRREEVALLAGVSVDYYARLERGDLAGVSDEVLDAIVGVLRLDEAESTHLFNLAREARSSPSRRRRAAVRPEPQIRPSLQRFLDAITGAPTWVRNERMDFIAANPLGRALYAPLLEDPVRPANNARYFFLNPAAMTFYPDWDRNADDIVATLRSYAGRNPHDKGLTDLIGELATRSEDFRTRWAAQNVRFHRTGLKRIHHPVVGELELSYEAMELPANPGWTMFSYTAEPNSPTDERLRLLASYAATVEAAKAAETADKP</sequence>
<keyword evidence="3" id="KW-1185">Reference proteome</keyword>
<dbReference type="Gene3D" id="1.10.260.40">
    <property type="entry name" value="lambda repressor-like DNA-binding domains"/>
    <property type="match status" value="1"/>
</dbReference>
<dbReference type="RefSeq" id="WP_132209252.1">
    <property type="nucleotide sequence ID" value="NZ_SLWN01000004.1"/>
</dbReference>
<evidence type="ECO:0000259" key="1">
    <source>
        <dbReference type="PROSITE" id="PS50943"/>
    </source>
</evidence>
<dbReference type="Proteomes" id="UP000294508">
    <property type="component" value="Unassembled WGS sequence"/>
</dbReference>